<sequence>MDKLPSSILQNILDFAVPGYAQHLVPVKRTVTKEILKELQLVSKAWYDSLHVISQQYEKSALTLVFKSASNREIRKMHQVVKKRGNDVTELYVCMGTIADYLHTRNFILRPSLKGIVENVAVDWLRIFANLPNLKVLNLSEMPLGSIHVVAVLDAASTQCPKLESLSLPFSESDKIENVRTVLAKLYEALKRWRTEGKLGGLKRLRVPTRTGQDPFYSSQEFFANVMDNCPNVEYLDGYKMSLFTLNRLTCKDFWLLRLRDWEKFNATCTNLREFNWVVVPFGNPYFNVFGKHVKPQMKQLSFGVNMDWNWRWYFNNLDDDEISDDWDQQTHCERPGYGFLATDVSVALKGCPMLDELHIQLYHPEDANVVLDGVERYRGLPKFEVINANVFDDQFCKVLAANCPILSEFEITEITEQNNAKSLKTIQTFTDKGLLALSQLKFLQSLKLRSVNCTGEGIFEFLNSLSEEFVGNREFEICIGGNESTMSFYTVIKDLLLKFVETSDPPCKRRKFVLRVENCSCSSQNFVDGQWSSNYLDELDDLMTDVKNAHPSLRQLVVTMGGTGYSFKRIAEFGLHSVHADPTLYSAWEDWETEEENQGIEIVDRGDFDDIFDVESSDGYPSNHFSDVSDIYLSSSEWKSYYW</sequence>
<dbReference type="SUPFAM" id="SSF52047">
    <property type="entry name" value="RNI-like"/>
    <property type="match status" value="1"/>
</dbReference>
<dbReference type="OrthoDB" id="119861at2759"/>
<dbReference type="EMBL" id="NBNE01001158">
    <property type="protein sequence ID" value="OWZ15285.1"/>
    <property type="molecule type" value="Genomic_DNA"/>
</dbReference>
<name>A0A225WCD6_9STRA</name>
<dbReference type="PANTHER" id="PTHR32212">
    <property type="entry name" value="CYCLIN-LIKE F-BOX"/>
    <property type="match status" value="1"/>
</dbReference>
<accession>A0A225WCD6</accession>
<comment type="caution">
    <text evidence="1">The sequence shown here is derived from an EMBL/GenBank/DDBJ whole genome shotgun (WGS) entry which is preliminary data.</text>
</comment>
<dbReference type="Proteomes" id="UP000198211">
    <property type="component" value="Unassembled WGS sequence"/>
</dbReference>
<dbReference type="STRING" id="4795.A0A225WCD6"/>
<evidence type="ECO:0000313" key="2">
    <source>
        <dbReference type="Proteomes" id="UP000198211"/>
    </source>
</evidence>
<gene>
    <name evidence="1" type="ORF">PHMEG_00011102</name>
</gene>
<dbReference type="Gene3D" id="3.80.10.10">
    <property type="entry name" value="Ribonuclease Inhibitor"/>
    <property type="match status" value="1"/>
</dbReference>
<evidence type="ECO:0000313" key="1">
    <source>
        <dbReference type="EMBL" id="OWZ15285.1"/>
    </source>
</evidence>
<reference evidence="2" key="1">
    <citation type="submission" date="2017-03" db="EMBL/GenBank/DDBJ databases">
        <title>Phytopthora megakarya and P. palmivora, two closely related causual agents of cacao black pod achieved similar genome size and gene model numbers by different mechanisms.</title>
        <authorList>
            <person name="Ali S."/>
            <person name="Shao J."/>
            <person name="Larry D.J."/>
            <person name="Kronmiller B."/>
            <person name="Shen D."/>
            <person name="Strem M.D."/>
            <person name="Melnick R.L."/>
            <person name="Guiltinan M.J."/>
            <person name="Tyler B.M."/>
            <person name="Meinhardt L.W."/>
            <person name="Bailey B.A."/>
        </authorList>
    </citation>
    <scope>NUCLEOTIDE SEQUENCE [LARGE SCALE GENOMIC DNA]</scope>
    <source>
        <strain evidence="2">zdho120</strain>
    </source>
</reference>
<proteinExistence type="predicted"/>
<dbReference type="AlphaFoldDB" id="A0A225WCD6"/>
<dbReference type="PANTHER" id="PTHR32212:SF454">
    <property type="entry name" value="F-BOX DOMAIN, LEUCINE-RICH REPEAT DOMAIN, L DOMAIN-CONTAINING PROTEIN"/>
    <property type="match status" value="1"/>
</dbReference>
<dbReference type="InterPro" id="IPR032675">
    <property type="entry name" value="LRR_dom_sf"/>
</dbReference>
<protein>
    <recommendedName>
        <fullName evidence="3">F-box domain-containing protein</fullName>
    </recommendedName>
</protein>
<keyword evidence="2" id="KW-1185">Reference proteome</keyword>
<organism evidence="1 2">
    <name type="scientific">Phytophthora megakarya</name>
    <dbReference type="NCBI Taxonomy" id="4795"/>
    <lineage>
        <taxon>Eukaryota</taxon>
        <taxon>Sar</taxon>
        <taxon>Stramenopiles</taxon>
        <taxon>Oomycota</taxon>
        <taxon>Peronosporomycetes</taxon>
        <taxon>Peronosporales</taxon>
        <taxon>Peronosporaceae</taxon>
        <taxon>Phytophthora</taxon>
    </lineage>
</organism>
<evidence type="ECO:0008006" key="3">
    <source>
        <dbReference type="Google" id="ProtNLM"/>
    </source>
</evidence>